<dbReference type="InterPro" id="IPR001173">
    <property type="entry name" value="Glyco_trans_2-like"/>
</dbReference>
<dbReference type="Pfam" id="PF00535">
    <property type="entry name" value="Glycos_transf_2"/>
    <property type="match status" value="1"/>
</dbReference>
<protein>
    <submittedName>
        <fullName evidence="2">Glycosyltransferase involved in cell wall bisynthesis</fullName>
    </submittedName>
</protein>
<dbReference type="AlphaFoldDB" id="A0A1I2GTP0"/>
<dbReference type="PANTHER" id="PTHR22916">
    <property type="entry name" value="GLYCOSYLTRANSFERASE"/>
    <property type="match status" value="1"/>
</dbReference>
<dbReference type="Gene3D" id="3.90.550.10">
    <property type="entry name" value="Spore Coat Polysaccharide Biosynthesis Protein SpsA, Chain A"/>
    <property type="match status" value="1"/>
</dbReference>
<dbReference type="STRING" id="285351.SAMN04488035_1934"/>
<proteinExistence type="predicted"/>
<dbReference type="Proteomes" id="UP000198520">
    <property type="component" value="Unassembled WGS sequence"/>
</dbReference>
<dbReference type="PANTHER" id="PTHR22916:SF3">
    <property type="entry name" value="UDP-GLCNAC:BETAGAL BETA-1,3-N-ACETYLGLUCOSAMINYLTRANSFERASE-LIKE PROTEIN 1"/>
    <property type="match status" value="1"/>
</dbReference>
<dbReference type="GO" id="GO:0016758">
    <property type="term" value="F:hexosyltransferase activity"/>
    <property type="evidence" value="ECO:0007669"/>
    <property type="project" value="UniProtKB-ARBA"/>
</dbReference>
<evidence type="ECO:0000313" key="2">
    <source>
        <dbReference type="EMBL" id="SFF20006.1"/>
    </source>
</evidence>
<accession>A0A1I2GTP0</accession>
<keyword evidence="2" id="KW-0808">Transferase</keyword>
<organism evidence="2 3">
    <name type="scientific">Flavimobilis marinus</name>
    <dbReference type="NCBI Taxonomy" id="285351"/>
    <lineage>
        <taxon>Bacteria</taxon>
        <taxon>Bacillati</taxon>
        <taxon>Actinomycetota</taxon>
        <taxon>Actinomycetes</taxon>
        <taxon>Micrococcales</taxon>
        <taxon>Jonesiaceae</taxon>
        <taxon>Flavimobilis</taxon>
    </lineage>
</organism>
<dbReference type="RefSeq" id="WP_093377895.1">
    <property type="nucleotide sequence ID" value="NZ_BNAN01000003.1"/>
</dbReference>
<name>A0A1I2GTP0_9MICO</name>
<dbReference type="InterPro" id="IPR029044">
    <property type="entry name" value="Nucleotide-diphossugar_trans"/>
</dbReference>
<gene>
    <name evidence="2" type="ORF">SAMN04488035_1934</name>
</gene>
<sequence length="316" mass="35941">MTKHIAIAEKRSTMEPHVTIAIPVAGNSRDGFQMAVRSVFAQTHTHWRLLIVLDGASAEIAQLATTINDERVRVIDDGLRCGLAARLNQIAEEAATEYLFRMDADDVMRMRRVEVQLKRLRETDESTIVASRAIQIDENAAPLGLLREANLDENQMGAAGAFAITHPTVAARTRWFRDNPYDESIARAEDKELWLRAGERSRAVRIDEPLLYYRIPRPFNRAKSLATLHDDRVVLRRFEQKWSRRRVQLETRSLLRQLVIATVGPALWPLAYRRKFHPATSTELDGYRNELTTIRCTHVPGWPGARVSQTKGADAE</sequence>
<keyword evidence="3" id="KW-1185">Reference proteome</keyword>
<feature type="domain" description="Glycosyltransferase 2-like" evidence="1">
    <location>
        <begin position="27"/>
        <end position="139"/>
    </location>
</feature>
<dbReference type="OrthoDB" id="9797391at2"/>
<evidence type="ECO:0000313" key="3">
    <source>
        <dbReference type="Proteomes" id="UP000198520"/>
    </source>
</evidence>
<dbReference type="SUPFAM" id="SSF53448">
    <property type="entry name" value="Nucleotide-diphospho-sugar transferases"/>
    <property type="match status" value="1"/>
</dbReference>
<dbReference type="EMBL" id="FONZ01000003">
    <property type="protein sequence ID" value="SFF20006.1"/>
    <property type="molecule type" value="Genomic_DNA"/>
</dbReference>
<reference evidence="3" key="1">
    <citation type="submission" date="2016-10" db="EMBL/GenBank/DDBJ databases">
        <authorList>
            <person name="Varghese N."/>
            <person name="Submissions S."/>
        </authorList>
    </citation>
    <scope>NUCLEOTIDE SEQUENCE [LARGE SCALE GENOMIC DNA]</scope>
    <source>
        <strain evidence="3">DSM 19083</strain>
    </source>
</reference>
<dbReference type="CDD" id="cd00761">
    <property type="entry name" value="Glyco_tranf_GTA_type"/>
    <property type="match status" value="1"/>
</dbReference>
<evidence type="ECO:0000259" key="1">
    <source>
        <dbReference type="Pfam" id="PF00535"/>
    </source>
</evidence>